<dbReference type="RefSeq" id="WP_091155512.1">
    <property type="nucleotide sequence ID" value="NZ_FNAI01000018.1"/>
</dbReference>
<keyword evidence="2" id="KW-1185">Reference proteome</keyword>
<dbReference type="OrthoDB" id="799951at2"/>
<protein>
    <submittedName>
        <fullName evidence="1">Uncharacterized protein</fullName>
    </submittedName>
</protein>
<accession>A0A1G7L7K5</accession>
<reference evidence="1 2" key="1">
    <citation type="submission" date="2016-10" db="EMBL/GenBank/DDBJ databases">
        <authorList>
            <person name="de Groot N.N."/>
        </authorList>
    </citation>
    <scope>NUCLEOTIDE SEQUENCE [LARGE SCALE GENOMIC DNA]</scope>
    <source>
        <strain evidence="1 2">47C3B</strain>
    </source>
</reference>
<name>A0A1G7L7K5_9SPHI</name>
<evidence type="ECO:0000313" key="2">
    <source>
        <dbReference type="Proteomes" id="UP000199072"/>
    </source>
</evidence>
<dbReference type="AlphaFoldDB" id="A0A1G7L7K5"/>
<sequence>METGQGIIESQIGEFFGDEPWAPAEEELFKWLMFTYTPHGGTMKNLDNVNFQRFKERIGPLMELVYSRFQAIASENNSK</sequence>
<gene>
    <name evidence="1" type="ORF">SAMN05216464_11864</name>
</gene>
<proteinExistence type="predicted"/>
<organism evidence="1 2">
    <name type="scientific">Mucilaginibacter pineti</name>
    <dbReference type="NCBI Taxonomy" id="1391627"/>
    <lineage>
        <taxon>Bacteria</taxon>
        <taxon>Pseudomonadati</taxon>
        <taxon>Bacteroidota</taxon>
        <taxon>Sphingobacteriia</taxon>
        <taxon>Sphingobacteriales</taxon>
        <taxon>Sphingobacteriaceae</taxon>
        <taxon>Mucilaginibacter</taxon>
    </lineage>
</organism>
<evidence type="ECO:0000313" key="1">
    <source>
        <dbReference type="EMBL" id="SDF45356.1"/>
    </source>
</evidence>
<dbReference type="Proteomes" id="UP000199072">
    <property type="component" value="Unassembled WGS sequence"/>
</dbReference>
<dbReference type="EMBL" id="FNAI01000018">
    <property type="protein sequence ID" value="SDF45356.1"/>
    <property type="molecule type" value="Genomic_DNA"/>
</dbReference>